<comment type="caution">
    <text evidence="2">The sequence shown here is derived from an EMBL/GenBank/DDBJ whole genome shotgun (WGS) entry which is preliminary data.</text>
</comment>
<proteinExistence type="predicted"/>
<accession>A0ABV6A3E0</accession>
<reference evidence="2 3" key="1">
    <citation type="submission" date="2024-09" db="EMBL/GenBank/DDBJ databases">
        <authorList>
            <person name="Sun Q."/>
            <person name="Mori K."/>
        </authorList>
    </citation>
    <scope>NUCLEOTIDE SEQUENCE [LARGE SCALE GENOMIC DNA]</scope>
    <source>
        <strain evidence="2 3">TBRC 7907</strain>
    </source>
</reference>
<feature type="compositionally biased region" description="Basic and acidic residues" evidence="1">
    <location>
        <begin position="151"/>
        <end position="160"/>
    </location>
</feature>
<organism evidence="2 3">
    <name type="scientific">Allokutzneria oryzae</name>
    <dbReference type="NCBI Taxonomy" id="1378989"/>
    <lineage>
        <taxon>Bacteria</taxon>
        <taxon>Bacillati</taxon>
        <taxon>Actinomycetota</taxon>
        <taxon>Actinomycetes</taxon>
        <taxon>Pseudonocardiales</taxon>
        <taxon>Pseudonocardiaceae</taxon>
        <taxon>Allokutzneria</taxon>
    </lineage>
</organism>
<name>A0ABV6A3E0_9PSEU</name>
<keyword evidence="3" id="KW-1185">Reference proteome</keyword>
<evidence type="ECO:0000313" key="3">
    <source>
        <dbReference type="Proteomes" id="UP001589693"/>
    </source>
</evidence>
<dbReference type="RefSeq" id="WP_377858121.1">
    <property type="nucleotide sequence ID" value="NZ_JBHLZU010000023.1"/>
</dbReference>
<protein>
    <submittedName>
        <fullName evidence="2">Uncharacterized protein</fullName>
    </submittedName>
</protein>
<sequence>MSSHALWAVPLVAGALGVIPAGPTTVDGHGDDPPGTATPDLLAVRGLADPPEPVLPLQGVAASVSANVEAGPRGLAAVRGRAPRPGQRPEQVEAVLDLLGVLGLQDPPGESVAFQAGLRPAALGALRSRGHVLAMTSNGVNDGPAPLAADAADRALRGKR</sequence>
<feature type="region of interest" description="Disordered" evidence="1">
    <location>
        <begin position="137"/>
        <end position="160"/>
    </location>
</feature>
<dbReference type="Proteomes" id="UP001589693">
    <property type="component" value="Unassembled WGS sequence"/>
</dbReference>
<evidence type="ECO:0000313" key="2">
    <source>
        <dbReference type="EMBL" id="MFB9907623.1"/>
    </source>
</evidence>
<dbReference type="EMBL" id="JBHLZU010000023">
    <property type="protein sequence ID" value="MFB9907623.1"/>
    <property type="molecule type" value="Genomic_DNA"/>
</dbReference>
<evidence type="ECO:0000256" key="1">
    <source>
        <dbReference type="SAM" id="MobiDB-lite"/>
    </source>
</evidence>
<gene>
    <name evidence="2" type="ORF">ACFFQA_27125</name>
</gene>